<gene>
    <name evidence="7" type="ORF">BN12_500024</name>
</gene>
<dbReference type="AlphaFoldDB" id="A0A077M6H8"/>
<dbReference type="InterPro" id="IPR000878">
    <property type="entry name" value="4pyrrol_Mease"/>
</dbReference>
<evidence type="ECO:0000256" key="4">
    <source>
        <dbReference type="ARBA" id="ARBA00022679"/>
    </source>
</evidence>
<comment type="caution">
    <text evidence="7">The sequence shown here is derived from an EMBL/GenBank/DDBJ whole genome shotgun (WGS) entry which is preliminary data.</text>
</comment>
<comment type="pathway">
    <text evidence="1">Cofactor biosynthesis; adenosylcobalamin biosynthesis.</text>
</comment>
<dbReference type="Pfam" id="PF00590">
    <property type="entry name" value="TP_methylase"/>
    <property type="match status" value="1"/>
</dbReference>
<evidence type="ECO:0000313" key="8">
    <source>
        <dbReference type="Proteomes" id="UP000035721"/>
    </source>
</evidence>
<dbReference type="Proteomes" id="UP000035721">
    <property type="component" value="Unassembled WGS sequence"/>
</dbReference>
<keyword evidence="5" id="KW-0949">S-adenosyl-L-methionine</keyword>
<dbReference type="GO" id="GO:0043819">
    <property type="term" value="F:precorrin-6A synthase (deacetylating) activity"/>
    <property type="evidence" value="ECO:0007669"/>
    <property type="project" value="UniProtKB-EC"/>
</dbReference>
<dbReference type="Gene3D" id="3.30.950.10">
    <property type="entry name" value="Methyltransferase, Cobalt-precorrin-4 Transmethylase, Domain 2"/>
    <property type="match status" value="1"/>
</dbReference>
<dbReference type="STRING" id="1194083.BN12_500024"/>
<evidence type="ECO:0000256" key="2">
    <source>
        <dbReference type="ARBA" id="ARBA00022573"/>
    </source>
</evidence>
<keyword evidence="4 7" id="KW-0808">Transferase</keyword>
<dbReference type="PANTHER" id="PTHR43467:SF1">
    <property type="entry name" value="PRECORRIN-6A SYNTHASE [DEACETYLATING]"/>
    <property type="match status" value="1"/>
</dbReference>
<dbReference type="EMBL" id="CAJB01000382">
    <property type="protein sequence ID" value="CCH79640.1"/>
    <property type="molecule type" value="Genomic_DNA"/>
</dbReference>
<dbReference type="PANTHER" id="PTHR43467">
    <property type="entry name" value="COBALT-PRECORRIN-2 C(20)-METHYLTRANSFERASE"/>
    <property type="match status" value="1"/>
</dbReference>
<dbReference type="SUPFAM" id="SSF53790">
    <property type="entry name" value="Tetrapyrrole methylase"/>
    <property type="match status" value="1"/>
</dbReference>
<accession>A0A077M6H8</accession>
<evidence type="ECO:0000256" key="1">
    <source>
        <dbReference type="ARBA" id="ARBA00004953"/>
    </source>
</evidence>
<evidence type="ECO:0000259" key="6">
    <source>
        <dbReference type="Pfam" id="PF00590"/>
    </source>
</evidence>
<dbReference type="InterPro" id="IPR014776">
    <property type="entry name" value="4pyrrole_Mease_sub2"/>
</dbReference>
<proteinExistence type="predicted"/>
<dbReference type="Gene3D" id="3.40.1010.10">
    <property type="entry name" value="Cobalt-precorrin-4 Transmethylase, Domain 1"/>
    <property type="match status" value="1"/>
</dbReference>
<dbReference type="OrthoDB" id="9787471at2"/>
<feature type="domain" description="Tetrapyrrole methylase" evidence="6">
    <location>
        <begin position="10"/>
        <end position="141"/>
    </location>
</feature>
<organism evidence="7 8">
    <name type="scientific">Nostocoides japonicum T1-X7</name>
    <dbReference type="NCBI Taxonomy" id="1194083"/>
    <lineage>
        <taxon>Bacteria</taxon>
        <taxon>Bacillati</taxon>
        <taxon>Actinomycetota</taxon>
        <taxon>Actinomycetes</taxon>
        <taxon>Micrococcales</taxon>
        <taxon>Intrasporangiaceae</taxon>
        <taxon>Nostocoides</taxon>
    </lineage>
</organism>
<keyword evidence="2" id="KW-0169">Cobalamin biosynthesis</keyword>
<dbReference type="InterPro" id="IPR035996">
    <property type="entry name" value="4pyrrol_Methylase_sf"/>
</dbReference>
<dbReference type="GO" id="GO:0009236">
    <property type="term" value="P:cobalamin biosynthetic process"/>
    <property type="evidence" value="ECO:0007669"/>
    <property type="project" value="UniProtKB-KW"/>
</dbReference>
<keyword evidence="3 7" id="KW-0489">Methyltransferase</keyword>
<dbReference type="EC" id="2.1.1.152" evidence="7"/>
<protein>
    <submittedName>
        <fullName evidence="7">Precorrin-6A synthase (Deacetylating)</fullName>
        <ecNumber evidence="7">2.1.1.152</ecNumber>
    </submittedName>
</protein>
<name>A0A077M6H8_9MICO</name>
<dbReference type="InterPro" id="IPR014777">
    <property type="entry name" value="4pyrrole_Mease_sub1"/>
</dbReference>
<evidence type="ECO:0000256" key="3">
    <source>
        <dbReference type="ARBA" id="ARBA00022603"/>
    </source>
</evidence>
<reference evidence="7 8" key="1">
    <citation type="journal article" date="2013" name="ISME J.">
        <title>A metabolic model for members of the genus Tetrasphaera involved in enhanced biological phosphorus removal.</title>
        <authorList>
            <person name="Kristiansen R."/>
            <person name="Nguyen H.T.T."/>
            <person name="Saunders A.M."/>
            <person name="Nielsen J.L."/>
            <person name="Wimmer R."/>
            <person name="Le V.Q."/>
            <person name="McIlroy S.J."/>
            <person name="Petrovski S."/>
            <person name="Seviour R.J."/>
            <person name="Calteau A."/>
            <person name="Nielsen K.L."/>
            <person name="Nielsen P.H."/>
        </authorList>
    </citation>
    <scope>NUCLEOTIDE SEQUENCE [LARGE SCALE GENOMIC DNA]</scope>
    <source>
        <strain evidence="7 8">T1-X7</strain>
    </source>
</reference>
<sequence>MVADWHAARARRYADVLAREPGDAGFLVWGDPALYDSTIRVLEQVAPLVDAVLVVVPGISSLSALAARHRVVLHEVGEPFLVTTGRRLPEAVSQGQRSIAVLLNRSLDALRHLDPDVWRIWWGTNLGTASEALASGPLREALPRIDAARSAVRAEAGWIMDLYLLRRED</sequence>
<dbReference type="GO" id="GO:0032259">
    <property type="term" value="P:methylation"/>
    <property type="evidence" value="ECO:0007669"/>
    <property type="project" value="UniProtKB-KW"/>
</dbReference>
<evidence type="ECO:0000313" key="7">
    <source>
        <dbReference type="EMBL" id="CCH79640.1"/>
    </source>
</evidence>
<evidence type="ECO:0000256" key="5">
    <source>
        <dbReference type="ARBA" id="ARBA00022691"/>
    </source>
</evidence>
<keyword evidence="8" id="KW-1185">Reference proteome</keyword>